<keyword evidence="3" id="KW-1185">Reference proteome</keyword>
<reference evidence="2" key="1">
    <citation type="journal article" date="2014" name="Int. J. Syst. Evol. Microbiol.">
        <title>Complete genome sequence of Corynebacterium casei LMG S-19264T (=DSM 44701T), isolated from a smear-ripened cheese.</title>
        <authorList>
            <consortium name="US DOE Joint Genome Institute (JGI-PGF)"/>
            <person name="Walter F."/>
            <person name="Albersmeier A."/>
            <person name="Kalinowski J."/>
            <person name="Ruckert C."/>
        </authorList>
    </citation>
    <scope>NUCLEOTIDE SEQUENCE</scope>
    <source>
        <strain evidence="2">CGMCC 1.6333</strain>
    </source>
</reference>
<dbReference type="NCBIfam" id="TIGR02888">
    <property type="entry name" value="spore_YlmC_YmxH"/>
    <property type="match status" value="1"/>
</dbReference>
<evidence type="ECO:0000313" key="3">
    <source>
        <dbReference type="Proteomes" id="UP000618460"/>
    </source>
</evidence>
<dbReference type="RefSeq" id="WP_117153043.1">
    <property type="nucleotide sequence ID" value="NZ_BMLG01000001.1"/>
</dbReference>
<dbReference type="Proteomes" id="UP000618460">
    <property type="component" value="Unassembled WGS sequence"/>
</dbReference>
<reference evidence="2" key="2">
    <citation type="submission" date="2020-09" db="EMBL/GenBank/DDBJ databases">
        <authorList>
            <person name="Sun Q."/>
            <person name="Zhou Y."/>
        </authorList>
    </citation>
    <scope>NUCLEOTIDE SEQUENCE</scope>
    <source>
        <strain evidence="2">CGMCC 1.6333</strain>
    </source>
</reference>
<proteinExistence type="predicted"/>
<dbReference type="AlphaFoldDB" id="A0A917TFE1"/>
<dbReference type="OrthoDB" id="6024937at2"/>
<dbReference type="SUPFAM" id="SSF50346">
    <property type="entry name" value="PRC-barrel domain"/>
    <property type="match status" value="1"/>
</dbReference>
<dbReference type="Pfam" id="PF05239">
    <property type="entry name" value="PRC"/>
    <property type="match status" value="1"/>
</dbReference>
<organism evidence="2 3">
    <name type="scientific">Paraliobacillus quinghaiensis</name>
    <dbReference type="NCBI Taxonomy" id="470815"/>
    <lineage>
        <taxon>Bacteria</taxon>
        <taxon>Bacillati</taxon>
        <taxon>Bacillota</taxon>
        <taxon>Bacilli</taxon>
        <taxon>Bacillales</taxon>
        <taxon>Bacillaceae</taxon>
        <taxon>Paraliobacillus</taxon>
    </lineage>
</organism>
<sequence>MVTLTTMQLKEIILIDTGEKVGTIIDLEIDVDQGIITHLIIGAKNKVIGLFGKQEEVIIPWSHIVTVGTDVILIKNMSYDTRI</sequence>
<dbReference type="InterPro" id="IPR027275">
    <property type="entry name" value="PRC-brl_dom"/>
</dbReference>
<dbReference type="InterPro" id="IPR011033">
    <property type="entry name" value="PRC_barrel-like_sf"/>
</dbReference>
<name>A0A917TFE1_9BACI</name>
<evidence type="ECO:0000259" key="1">
    <source>
        <dbReference type="Pfam" id="PF05239"/>
    </source>
</evidence>
<dbReference type="EMBL" id="BMLG01000001">
    <property type="protein sequence ID" value="GGM20722.1"/>
    <property type="molecule type" value="Genomic_DNA"/>
</dbReference>
<accession>A0A917TFE1</accession>
<comment type="caution">
    <text evidence="2">The sequence shown here is derived from an EMBL/GenBank/DDBJ whole genome shotgun (WGS) entry which is preliminary data.</text>
</comment>
<dbReference type="PANTHER" id="PTHR40061">
    <property type="entry name" value="SPORULATION PROTEIN YLMC-RELATED"/>
    <property type="match status" value="1"/>
</dbReference>
<dbReference type="InterPro" id="IPR014238">
    <property type="entry name" value="Spore_YlmC/YmxH"/>
</dbReference>
<evidence type="ECO:0000313" key="2">
    <source>
        <dbReference type="EMBL" id="GGM20722.1"/>
    </source>
</evidence>
<dbReference type="Gene3D" id="2.30.30.240">
    <property type="entry name" value="PRC-barrel domain"/>
    <property type="match status" value="1"/>
</dbReference>
<feature type="domain" description="PRC-barrel" evidence="1">
    <location>
        <begin position="10"/>
        <end position="77"/>
    </location>
</feature>
<protein>
    <recommendedName>
        <fullName evidence="1">PRC-barrel domain-containing protein</fullName>
    </recommendedName>
</protein>
<dbReference type="PANTHER" id="PTHR40061:SF1">
    <property type="entry name" value="SPORULATION PROTEIN YLMC-RELATED"/>
    <property type="match status" value="1"/>
</dbReference>
<gene>
    <name evidence="2" type="ORF">GCM10011351_03200</name>
</gene>